<reference evidence="2 3" key="1">
    <citation type="submission" date="2019-09" db="EMBL/GenBank/DDBJ databases">
        <authorList>
            <person name="Wang X."/>
        </authorList>
    </citation>
    <scope>NUCLEOTIDE SEQUENCE [LARGE SCALE GENOMIC DNA]</scope>
    <source>
        <strain evidence="2 3">CICC 11023</strain>
    </source>
</reference>
<dbReference type="OrthoDB" id="119790at2"/>
<dbReference type="Pfam" id="PF14087">
    <property type="entry name" value="DUF4267"/>
    <property type="match status" value="1"/>
</dbReference>
<name>A0A5N0E788_9NOCA</name>
<dbReference type="InterPro" id="IPR025363">
    <property type="entry name" value="DUF4267"/>
</dbReference>
<dbReference type="EMBL" id="VXLC01000021">
    <property type="protein sequence ID" value="KAA8884289.1"/>
    <property type="molecule type" value="Genomic_DNA"/>
</dbReference>
<dbReference type="RefSeq" id="WP_150406268.1">
    <property type="nucleotide sequence ID" value="NZ_VXLC01000021.1"/>
</dbReference>
<keyword evidence="1" id="KW-0812">Transmembrane</keyword>
<accession>A0A5N0E788</accession>
<sequence>MNLSRTATALSLIGAAFIIYVGISYVLTPTSMAPQFGLPEWPQGDAVAFLNLKGIRDITSGLVILALLAVRQRFALGVVTLVIALNPLGDTVTVLCYSGSTATALGVHGLTAVLVALTGGLLLREQSVRRISGQPAVAGASQ</sequence>
<feature type="transmembrane region" description="Helical" evidence="1">
    <location>
        <begin position="6"/>
        <end position="27"/>
    </location>
</feature>
<evidence type="ECO:0000256" key="1">
    <source>
        <dbReference type="SAM" id="Phobius"/>
    </source>
</evidence>
<keyword evidence="1" id="KW-1133">Transmembrane helix</keyword>
<evidence type="ECO:0000313" key="2">
    <source>
        <dbReference type="EMBL" id="KAA8884289.1"/>
    </source>
</evidence>
<keyword evidence="3" id="KW-1185">Reference proteome</keyword>
<protein>
    <submittedName>
        <fullName evidence="2">DUF4267 domain-containing protein</fullName>
    </submittedName>
</protein>
<dbReference type="Proteomes" id="UP000323876">
    <property type="component" value="Unassembled WGS sequence"/>
</dbReference>
<dbReference type="AlphaFoldDB" id="A0A5N0E788"/>
<keyword evidence="1" id="KW-0472">Membrane</keyword>
<organism evidence="2 3">
    <name type="scientific">Nocardia colli</name>
    <dbReference type="NCBI Taxonomy" id="2545717"/>
    <lineage>
        <taxon>Bacteria</taxon>
        <taxon>Bacillati</taxon>
        <taxon>Actinomycetota</taxon>
        <taxon>Actinomycetes</taxon>
        <taxon>Mycobacteriales</taxon>
        <taxon>Nocardiaceae</taxon>
        <taxon>Nocardia</taxon>
    </lineage>
</organism>
<feature type="transmembrane region" description="Helical" evidence="1">
    <location>
        <begin position="105"/>
        <end position="123"/>
    </location>
</feature>
<gene>
    <name evidence="2" type="ORF">F3087_34265</name>
</gene>
<evidence type="ECO:0000313" key="3">
    <source>
        <dbReference type="Proteomes" id="UP000323876"/>
    </source>
</evidence>
<comment type="caution">
    <text evidence="2">The sequence shown here is derived from an EMBL/GenBank/DDBJ whole genome shotgun (WGS) entry which is preliminary data.</text>
</comment>
<proteinExistence type="predicted"/>